<protein>
    <submittedName>
        <fullName evidence="2">Uncharacterized protein</fullName>
    </submittedName>
</protein>
<proteinExistence type="predicted"/>
<dbReference type="AlphaFoldDB" id="A0A2P2Q959"/>
<accession>A0A2P2Q959</accession>
<keyword evidence="1" id="KW-0812">Transmembrane</keyword>
<organism evidence="2">
    <name type="scientific">Rhizophora mucronata</name>
    <name type="common">Asiatic mangrove</name>
    <dbReference type="NCBI Taxonomy" id="61149"/>
    <lineage>
        <taxon>Eukaryota</taxon>
        <taxon>Viridiplantae</taxon>
        <taxon>Streptophyta</taxon>
        <taxon>Embryophyta</taxon>
        <taxon>Tracheophyta</taxon>
        <taxon>Spermatophyta</taxon>
        <taxon>Magnoliopsida</taxon>
        <taxon>eudicotyledons</taxon>
        <taxon>Gunneridae</taxon>
        <taxon>Pentapetalae</taxon>
        <taxon>rosids</taxon>
        <taxon>fabids</taxon>
        <taxon>Malpighiales</taxon>
        <taxon>Rhizophoraceae</taxon>
        <taxon>Rhizophora</taxon>
    </lineage>
</organism>
<evidence type="ECO:0000256" key="1">
    <source>
        <dbReference type="SAM" id="Phobius"/>
    </source>
</evidence>
<name>A0A2P2Q959_RHIMU</name>
<dbReference type="EMBL" id="GGEC01083037">
    <property type="protein sequence ID" value="MBX63521.1"/>
    <property type="molecule type" value="Transcribed_RNA"/>
</dbReference>
<feature type="transmembrane region" description="Helical" evidence="1">
    <location>
        <begin position="20"/>
        <end position="41"/>
    </location>
</feature>
<keyword evidence="1" id="KW-1133">Transmembrane helix</keyword>
<sequence length="42" mass="4715">MFHKSQNYWAERRLPNDLAICLPIPTCVFSLGYGSGISLMLA</sequence>
<evidence type="ECO:0000313" key="2">
    <source>
        <dbReference type="EMBL" id="MBX63521.1"/>
    </source>
</evidence>
<reference evidence="2" key="1">
    <citation type="submission" date="2018-02" db="EMBL/GenBank/DDBJ databases">
        <title>Rhizophora mucronata_Transcriptome.</title>
        <authorList>
            <person name="Meera S.P."/>
            <person name="Sreeshan A."/>
            <person name="Augustine A."/>
        </authorList>
    </citation>
    <scope>NUCLEOTIDE SEQUENCE</scope>
    <source>
        <tissue evidence="2">Leaf</tissue>
    </source>
</reference>
<keyword evidence="1" id="KW-0472">Membrane</keyword>